<name>A0ABQ0NF51_9LACO</name>
<dbReference type="Proteomes" id="UP000236162">
    <property type="component" value="Unassembled WGS sequence"/>
</dbReference>
<organism evidence="1 2">
    <name type="scientific">Lactiplantibacillus paraplantarum</name>
    <dbReference type="NCBI Taxonomy" id="60520"/>
    <lineage>
        <taxon>Bacteria</taxon>
        <taxon>Bacillati</taxon>
        <taxon>Bacillota</taxon>
        <taxon>Bacilli</taxon>
        <taxon>Lactobacillales</taxon>
        <taxon>Lactobacillaceae</taxon>
        <taxon>Lactiplantibacillus</taxon>
    </lineage>
</organism>
<evidence type="ECO:0000313" key="2">
    <source>
        <dbReference type="Proteomes" id="UP000236162"/>
    </source>
</evidence>
<sequence>MNIQLTVMIVLSEKDQLSPGNTAESLSWYGYSILHTQQHFSSKNSRYL</sequence>
<accession>A0ABQ0NF51</accession>
<gene>
    <name evidence="1" type="ORF">LPPLD21_03235</name>
</gene>
<evidence type="ECO:0000313" key="1">
    <source>
        <dbReference type="EMBL" id="GBF03664.1"/>
    </source>
</evidence>
<dbReference type="EMBL" id="BDOR01000042">
    <property type="protein sequence ID" value="GBF03664.1"/>
    <property type="molecule type" value="Genomic_DNA"/>
</dbReference>
<proteinExistence type="predicted"/>
<comment type="caution">
    <text evidence="1">The sequence shown here is derived from an EMBL/GenBank/DDBJ whole genome shotgun (WGS) entry which is preliminary data.</text>
</comment>
<protein>
    <submittedName>
        <fullName evidence="1">Uncharacterized protein</fullName>
    </submittedName>
</protein>
<keyword evidence="2" id="KW-1185">Reference proteome</keyword>
<reference evidence="1 2" key="1">
    <citation type="submission" date="2017-04" db="EMBL/GenBank/DDBJ databases">
        <title>In vitro and in silico characterization of Lactobacillus paraplantarum D2-1, a starter culture for soymilk fermentation.</title>
        <authorList>
            <person name="Endo A."/>
            <person name="Sasaki F."/>
            <person name="Maeno S."/>
            <person name="Kanesaki Y."/>
            <person name="Kubota E."/>
            <person name="Torres G.A."/>
            <person name="Tomita S."/>
            <person name="Nakagawa J."/>
        </authorList>
    </citation>
    <scope>NUCLEOTIDE SEQUENCE [LARGE SCALE GENOMIC DNA]</scope>
    <source>
        <strain evidence="1 2">D2-1</strain>
    </source>
</reference>